<keyword evidence="3" id="KW-1185">Reference proteome</keyword>
<evidence type="ECO:0008006" key="4">
    <source>
        <dbReference type="Google" id="ProtNLM"/>
    </source>
</evidence>
<gene>
    <name evidence="2" type="ORF">F4554_003375</name>
</gene>
<proteinExistence type="predicted"/>
<accession>A0A852ZC59</accession>
<dbReference type="Proteomes" id="UP000579605">
    <property type="component" value="Unassembled WGS sequence"/>
</dbReference>
<dbReference type="RefSeq" id="WP_179788308.1">
    <property type="nucleotide sequence ID" value="NZ_BAAARR010000016.1"/>
</dbReference>
<protein>
    <recommendedName>
        <fullName evidence="4">DUF3618 domain-containing protein</fullName>
    </recommendedName>
</protein>
<name>A0A852ZC59_9ACTN</name>
<comment type="caution">
    <text evidence="2">The sequence shown here is derived from an EMBL/GenBank/DDBJ whole genome shotgun (WGS) entry which is preliminary data.</text>
</comment>
<reference evidence="2 3" key="1">
    <citation type="submission" date="2020-07" db="EMBL/GenBank/DDBJ databases">
        <title>Sequencing the genomes of 1000 actinobacteria strains.</title>
        <authorList>
            <person name="Klenk H.-P."/>
        </authorList>
    </citation>
    <scope>NUCLEOTIDE SEQUENCE [LARGE SCALE GENOMIC DNA]</scope>
    <source>
        <strain evidence="2 3">DSM 18448</strain>
    </source>
</reference>
<evidence type="ECO:0000313" key="2">
    <source>
        <dbReference type="EMBL" id="NYH90737.1"/>
    </source>
</evidence>
<dbReference type="AlphaFoldDB" id="A0A852ZC59"/>
<feature type="region of interest" description="Disordered" evidence="1">
    <location>
        <begin position="48"/>
        <end position="88"/>
    </location>
</feature>
<dbReference type="InterPro" id="IPR022062">
    <property type="entry name" value="DUF3618"/>
</dbReference>
<dbReference type="Pfam" id="PF12277">
    <property type="entry name" value="DUF3618"/>
    <property type="match status" value="1"/>
</dbReference>
<evidence type="ECO:0000256" key="1">
    <source>
        <dbReference type="SAM" id="MobiDB-lite"/>
    </source>
</evidence>
<evidence type="ECO:0000313" key="3">
    <source>
        <dbReference type="Proteomes" id="UP000579605"/>
    </source>
</evidence>
<organism evidence="2 3">
    <name type="scientific">Actinopolymorpha rutila</name>
    <dbReference type="NCBI Taxonomy" id="446787"/>
    <lineage>
        <taxon>Bacteria</taxon>
        <taxon>Bacillati</taxon>
        <taxon>Actinomycetota</taxon>
        <taxon>Actinomycetes</taxon>
        <taxon>Propionibacteriales</taxon>
        <taxon>Actinopolymorphaceae</taxon>
        <taxon>Actinopolymorpha</taxon>
    </lineage>
</organism>
<sequence length="127" mass="13698">MRDQRGPNAYREAAEPARIQVQVDQARERLRGTIDEIGTKMNVRAMAQDKSAKLTGSVRSGATGASKVTRDKAKSLSSTARADGPKQLRRAGTQVVKIVSGRNGKAVVVAVPVALASLLLLRRIRKH</sequence>
<dbReference type="EMBL" id="JACBZH010000001">
    <property type="protein sequence ID" value="NYH90737.1"/>
    <property type="molecule type" value="Genomic_DNA"/>
</dbReference>